<dbReference type="HOGENOM" id="CLU_2748916_0_0_9"/>
<accession>G9YF36</accession>
<evidence type="ECO:0000256" key="2">
    <source>
        <dbReference type="SAM" id="Phobius"/>
    </source>
</evidence>
<feature type="region of interest" description="Disordered" evidence="1">
    <location>
        <begin position="1"/>
        <end position="37"/>
    </location>
</feature>
<reference evidence="3 4" key="1">
    <citation type="submission" date="2011-08" db="EMBL/GenBank/DDBJ databases">
        <authorList>
            <person name="Weinstock G."/>
            <person name="Sodergren E."/>
            <person name="Clifton S."/>
            <person name="Fulton L."/>
            <person name="Fulton B."/>
            <person name="Courtney L."/>
            <person name="Fronick C."/>
            <person name="Harrison M."/>
            <person name="Strong C."/>
            <person name="Farmer C."/>
            <person name="Delahaunty K."/>
            <person name="Markovic C."/>
            <person name="Hall O."/>
            <person name="Minx P."/>
            <person name="Tomlinson C."/>
            <person name="Mitreva M."/>
            <person name="Hou S."/>
            <person name="Chen J."/>
            <person name="Wollam A."/>
            <person name="Pepin K.H."/>
            <person name="Johnson M."/>
            <person name="Bhonagiri V."/>
            <person name="Zhang X."/>
            <person name="Suruliraj S."/>
            <person name="Warren W."/>
            <person name="Chinwalla A."/>
            <person name="Mardis E.R."/>
            <person name="Wilson R.K."/>
        </authorList>
    </citation>
    <scope>NUCLEOTIDE SEQUENCE [LARGE SCALE GENOMIC DNA]</scope>
    <source>
        <strain evidence="3 4">F0357</strain>
    </source>
</reference>
<evidence type="ECO:0000313" key="3">
    <source>
        <dbReference type="EMBL" id="EHM43371.1"/>
    </source>
</evidence>
<evidence type="ECO:0000256" key="1">
    <source>
        <dbReference type="SAM" id="MobiDB-lite"/>
    </source>
</evidence>
<feature type="compositionally biased region" description="Basic residues" evidence="1">
    <location>
        <begin position="1"/>
        <end position="22"/>
    </location>
</feature>
<comment type="caution">
    <text evidence="3">The sequence shown here is derived from an EMBL/GenBank/DDBJ whole genome shotgun (WGS) entry which is preliminary data.</text>
</comment>
<dbReference type="Proteomes" id="UP000005481">
    <property type="component" value="Unassembled WGS sequence"/>
</dbReference>
<protein>
    <submittedName>
        <fullName evidence="3">Uncharacterized protein</fullName>
    </submittedName>
</protein>
<keyword evidence="4" id="KW-1185">Reference proteome</keyword>
<dbReference type="AlphaFoldDB" id="G9YF36"/>
<evidence type="ECO:0000313" key="4">
    <source>
        <dbReference type="Proteomes" id="UP000005481"/>
    </source>
</evidence>
<proteinExistence type="predicted"/>
<gene>
    <name evidence="3" type="ORF">HMPREF0080_00246</name>
</gene>
<sequence>MKKLAERKRRRASTTAAAKKRSAAGGTRKSAARRGKKSGTPWLKYEILGLVFLVAGIFPPSVWSGWIRDK</sequence>
<name>G9YF36_9FIRM</name>
<keyword evidence="2" id="KW-0812">Transmembrane</keyword>
<dbReference type="EMBL" id="AGCJ01000009">
    <property type="protein sequence ID" value="EHM43371.1"/>
    <property type="molecule type" value="Genomic_DNA"/>
</dbReference>
<keyword evidence="2" id="KW-1133">Transmembrane helix</keyword>
<keyword evidence="2" id="KW-0472">Membrane</keyword>
<organism evidence="3 4">
    <name type="scientific">Anaeroglobus geminatus F0357</name>
    <dbReference type="NCBI Taxonomy" id="861450"/>
    <lineage>
        <taxon>Bacteria</taxon>
        <taxon>Bacillati</taxon>
        <taxon>Bacillota</taxon>
        <taxon>Negativicutes</taxon>
        <taxon>Veillonellales</taxon>
        <taxon>Veillonellaceae</taxon>
        <taxon>Anaeroglobus</taxon>
    </lineage>
</organism>
<feature type="transmembrane region" description="Helical" evidence="2">
    <location>
        <begin position="42"/>
        <end position="63"/>
    </location>
</feature>